<keyword evidence="2 5" id="KW-0812">Transmembrane</keyword>
<comment type="subunit">
    <text evidence="5">Forms a complex with TatA.</text>
</comment>
<accession>A0A3R5XTR8</accession>
<keyword evidence="5" id="KW-0813">Transport</keyword>
<dbReference type="GO" id="GO:0009977">
    <property type="term" value="F:proton motive force dependent protein transmembrane transporter activity"/>
    <property type="evidence" value="ECO:0007669"/>
    <property type="project" value="TreeGrafter"/>
</dbReference>
<dbReference type="GO" id="GO:0033281">
    <property type="term" value="C:TAT protein transport complex"/>
    <property type="evidence" value="ECO:0007669"/>
    <property type="project" value="UniProtKB-UniRule"/>
</dbReference>
<feature type="transmembrane region" description="Helical" evidence="5">
    <location>
        <begin position="25"/>
        <end position="46"/>
    </location>
</feature>
<dbReference type="PANTHER" id="PTHR30371">
    <property type="entry name" value="SEC-INDEPENDENT PROTEIN TRANSLOCASE PROTEIN TATC"/>
    <property type="match status" value="1"/>
</dbReference>
<proteinExistence type="inferred from homology"/>
<feature type="transmembrane region" description="Helical" evidence="5">
    <location>
        <begin position="219"/>
        <end position="238"/>
    </location>
</feature>
<reference evidence="6 7" key="1">
    <citation type="submission" date="2019-01" db="EMBL/GenBank/DDBJ databases">
        <title>Whole Genome of Ornithobacterium rhinotracheale FARPER-174b.</title>
        <authorList>
            <person name="Tataje-Lavanda L.A."/>
            <person name="Montalvan A."/>
            <person name="Montesinos R."/>
            <person name="Zimic M."/>
            <person name="Fernandez-Sanchez M."/>
            <person name="Fernandez-Diaz M."/>
        </authorList>
    </citation>
    <scope>NUCLEOTIDE SEQUENCE [LARGE SCALE GENOMIC DNA]</scope>
    <source>
        <strain evidence="6 7">FARPER-174b</strain>
    </source>
</reference>
<keyword evidence="4 5" id="KW-0472">Membrane</keyword>
<comment type="subcellular location">
    <subcellularLocation>
        <location evidence="5">Cell membrane</location>
        <topology evidence="5">Multi-pass membrane protein</topology>
    </subcellularLocation>
    <subcellularLocation>
        <location evidence="1">Membrane</location>
        <topology evidence="1">Multi-pass membrane protein</topology>
    </subcellularLocation>
</comment>
<evidence type="ECO:0000256" key="3">
    <source>
        <dbReference type="ARBA" id="ARBA00022989"/>
    </source>
</evidence>
<organism evidence="6 7">
    <name type="scientific">Ornithobacterium rhinotracheale</name>
    <dbReference type="NCBI Taxonomy" id="28251"/>
    <lineage>
        <taxon>Bacteria</taxon>
        <taxon>Pseudomonadati</taxon>
        <taxon>Bacteroidota</taxon>
        <taxon>Flavobacteriia</taxon>
        <taxon>Flavobacteriales</taxon>
        <taxon>Weeksellaceae</taxon>
        <taxon>Ornithobacterium</taxon>
    </lineage>
</organism>
<feature type="transmembrane region" description="Helical" evidence="5">
    <location>
        <begin position="244"/>
        <end position="265"/>
    </location>
</feature>
<dbReference type="AlphaFoldDB" id="A0A3R5XTR8"/>
<evidence type="ECO:0000313" key="6">
    <source>
        <dbReference type="EMBL" id="QAR30909.1"/>
    </source>
</evidence>
<evidence type="ECO:0000313" key="7">
    <source>
        <dbReference type="Proteomes" id="UP000287701"/>
    </source>
</evidence>
<keyword evidence="3 5" id="KW-1133">Transmembrane helix</keyword>
<dbReference type="Proteomes" id="UP000287701">
    <property type="component" value="Chromosome"/>
</dbReference>
<keyword evidence="5" id="KW-0653">Protein transport</keyword>
<name>A0A3R5XTR8_ORNRH</name>
<evidence type="ECO:0000256" key="5">
    <source>
        <dbReference type="HAMAP-Rule" id="MF_00902"/>
    </source>
</evidence>
<feature type="transmembrane region" description="Helical" evidence="5">
    <location>
        <begin position="179"/>
        <end position="207"/>
    </location>
</feature>
<comment type="function">
    <text evidence="5">Part of the twin-arginine translocation (Tat) system that transports large folded proteins containing a characteristic twin-arginine motif in their signal peptide across membranes.</text>
</comment>
<feature type="transmembrane region" description="Helical" evidence="5">
    <location>
        <begin position="96"/>
        <end position="117"/>
    </location>
</feature>
<evidence type="ECO:0000256" key="1">
    <source>
        <dbReference type="ARBA" id="ARBA00004141"/>
    </source>
</evidence>
<keyword evidence="5" id="KW-0811">Translocation</keyword>
<dbReference type="GO" id="GO:0043953">
    <property type="term" value="P:protein transport by the Tat complex"/>
    <property type="evidence" value="ECO:0007669"/>
    <property type="project" value="UniProtKB-UniRule"/>
</dbReference>
<dbReference type="PRINTS" id="PR01840">
    <property type="entry name" value="TATCFAMILY"/>
</dbReference>
<dbReference type="InterPro" id="IPR002033">
    <property type="entry name" value="TatC"/>
</dbReference>
<dbReference type="GO" id="GO:0065002">
    <property type="term" value="P:intracellular protein transmembrane transport"/>
    <property type="evidence" value="ECO:0007669"/>
    <property type="project" value="TreeGrafter"/>
</dbReference>
<sequence length="277" mass="31745">MKHNNNTPKNDMPFLDHVAELRKHLLRAIVGVVIGAILATVFWQQILDFIMAPLKSNFTTYKAFNKIGHFTGYGDLYPKPFNIQSELTNLEFGGQFTAIIGVILVAGLIIALPYVVYEIFQFIKPGLTPMERKYSNLTMFFTIMFFLLGVGFSYYFIMPLSVHFMYFFQPFGVENNWKLLSYISVFVQTTLSTGVVFLLPIFVYFLAKIDLVTPNFMKTYRKHAFVVVLTIAAIITPADILSMVIASIPLLLLYELSILIVKWVYKNKERTLAEKNI</sequence>
<protein>
    <recommendedName>
        <fullName evidence="5">Sec-independent protein translocase protein TatC</fullName>
    </recommendedName>
</protein>
<dbReference type="NCBIfam" id="TIGR00945">
    <property type="entry name" value="tatC"/>
    <property type="match status" value="1"/>
</dbReference>
<comment type="similarity">
    <text evidence="5">Belongs to the TatC family.</text>
</comment>
<dbReference type="EMBL" id="CP035107">
    <property type="protein sequence ID" value="QAR30909.1"/>
    <property type="molecule type" value="Genomic_DNA"/>
</dbReference>
<evidence type="ECO:0000256" key="2">
    <source>
        <dbReference type="ARBA" id="ARBA00022692"/>
    </source>
</evidence>
<dbReference type="OrthoDB" id="9777044at2"/>
<feature type="transmembrane region" description="Helical" evidence="5">
    <location>
        <begin position="137"/>
        <end position="157"/>
    </location>
</feature>
<dbReference type="HAMAP" id="MF_00902">
    <property type="entry name" value="TatC"/>
    <property type="match status" value="1"/>
</dbReference>
<keyword evidence="5" id="KW-1003">Cell membrane</keyword>
<dbReference type="PANTHER" id="PTHR30371:SF0">
    <property type="entry name" value="SEC-INDEPENDENT PROTEIN TRANSLOCASE PROTEIN TATC, CHLOROPLASTIC-RELATED"/>
    <property type="match status" value="1"/>
</dbReference>
<evidence type="ECO:0000256" key="4">
    <source>
        <dbReference type="ARBA" id="ARBA00023136"/>
    </source>
</evidence>
<gene>
    <name evidence="5 6" type="primary">tatC</name>
    <name evidence="6" type="ORF">EQP59_05965</name>
</gene>
<dbReference type="Pfam" id="PF00902">
    <property type="entry name" value="TatC"/>
    <property type="match status" value="1"/>
</dbReference>